<reference evidence="1" key="1">
    <citation type="journal article" date="2018" name="MSphere">
        <title>Ultrasensitive Capture of Human Herpes Simplex Virus Genomes Directly from Clinical Samples Reveals Extraordinarily Limited Evolution in Cell Culture.</title>
        <authorList>
            <person name="Greninger A.L."/>
            <person name="Roychoudhury P."/>
            <person name="Xie H."/>
            <person name="Casto A."/>
            <person name="Cent A."/>
            <person name="Pepper G."/>
            <person name="Koelle D.M."/>
            <person name="Huang M.L."/>
            <person name="Wald A."/>
            <person name="Johnston C."/>
            <person name="Jerome K.R."/>
        </authorList>
    </citation>
    <scope>NUCLEOTIDE SEQUENCE</scope>
    <source>
        <strain evidence="1">2004-63623</strain>
    </source>
</reference>
<dbReference type="EMBL" id="MG999877">
    <property type="protein sequence ID" value="AWW11443.1"/>
    <property type="molecule type" value="Genomic_DNA"/>
</dbReference>
<proteinExistence type="predicted"/>
<protein>
    <submittedName>
        <fullName evidence="1">Uncharacterized protein</fullName>
    </submittedName>
</protein>
<organism evidence="1">
    <name type="scientific">Human herpesvirus 1</name>
    <name type="common">HHV-1</name>
    <name type="synonym">Human herpes simplex virus 1</name>
    <dbReference type="NCBI Taxonomy" id="10298"/>
    <lineage>
        <taxon>Viruses</taxon>
        <taxon>Duplodnaviria</taxon>
        <taxon>Heunggongvirae</taxon>
        <taxon>Peploviricota</taxon>
        <taxon>Herviviricetes</taxon>
        <taxon>Herpesvirales</taxon>
        <taxon>Orthoherpesviridae</taxon>
        <taxon>Alphaherpesvirinae</taxon>
        <taxon>Simplexvirus</taxon>
        <taxon>Simplexvirus humanalpha1</taxon>
    </lineage>
</organism>
<name>A0A2Z4H9U4_HHV1</name>
<sequence>MASRTTASAKKLIAWAGLVFVRRSVRSRIPSPVIYQANASPCCRVWRKNTAGLSGEAKCMTPTRDNPNALSGHG</sequence>
<organismHost>
    <name type="scientific">Homo sapiens</name>
    <name type="common">Human</name>
    <dbReference type="NCBI Taxonomy" id="9606"/>
</organismHost>
<evidence type="ECO:0000313" key="1">
    <source>
        <dbReference type="EMBL" id="AWW11443.1"/>
    </source>
</evidence>
<accession>A0A2Z4H9U4</accession>